<gene>
    <name evidence="2" type="ORF">ACFOEK_02135</name>
</gene>
<dbReference type="EMBL" id="JBHRSZ010000002">
    <property type="protein sequence ID" value="MFC3149820.1"/>
    <property type="molecule type" value="Genomic_DNA"/>
</dbReference>
<protein>
    <recommendedName>
        <fullName evidence="4">Type II secretion system protein GspF domain-containing protein</fullName>
    </recommendedName>
</protein>
<keyword evidence="1" id="KW-0812">Transmembrane</keyword>
<keyword evidence="1" id="KW-1133">Transmembrane helix</keyword>
<feature type="transmembrane region" description="Helical" evidence="1">
    <location>
        <begin position="231"/>
        <end position="251"/>
    </location>
</feature>
<accession>A0ABV7H7S4</accession>
<evidence type="ECO:0000256" key="1">
    <source>
        <dbReference type="SAM" id="Phobius"/>
    </source>
</evidence>
<dbReference type="PROSITE" id="PS51257">
    <property type="entry name" value="PROKAR_LIPOPROTEIN"/>
    <property type="match status" value="1"/>
</dbReference>
<sequence>MKSAFAQAESLDIATQFGPELKAGGLASSIIASCKNDDLTHEGAKQALDLYKGLDVSVLTHKPSRIRRVGVYIGFLTLMYLILSGIYLTYVIPQNLAMFEVMDIPTPARFMWFVNNWAIISVVIILILIGAFLISKTIKDMFDYDRDMESSWVYRFLLPKRMREEYEKLISLMHLPLFIGKNVKDGINDQVIEYYQSDGMSTADVSQSLSLLMREHLSNLIAYCESYMRRIYVVVAILIVFTIFEFIVSAYTPLFVMGDVS</sequence>
<keyword evidence="1" id="KW-0472">Membrane</keyword>
<dbReference type="RefSeq" id="WP_386715483.1">
    <property type="nucleotide sequence ID" value="NZ_JBHRSZ010000002.1"/>
</dbReference>
<organism evidence="2 3">
    <name type="scientific">Litoribrevibacter euphylliae</name>
    <dbReference type="NCBI Taxonomy" id="1834034"/>
    <lineage>
        <taxon>Bacteria</taxon>
        <taxon>Pseudomonadati</taxon>
        <taxon>Pseudomonadota</taxon>
        <taxon>Gammaproteobacteria</taxon>
        <taxon>Oceanospirillales</taxon>
        <taxon>Oceanospirillaceae</taxon>
        <taxon>Litoribrevibacter</taxon>
    </lineage>
</organism>
<proteinExistence type="predicted"/>
<evidence type="ECO:0008006" key="4">
    <source>
        <dbReference type="Google" id="ProtNLM"/>
    </source>
</evidence>
<evidence type="ECO:0000313" key="3">
    <source>
        <dbReference type="Proteomes" id="UP001595476"/>
    </source>
</evidence>
<feature type="transmembrane region" description="Helical" evidence="1">
    <location>
        <begin position="110"/>
        <end position="134"/>
    </location>
</feature>
<comment type="caution">
    <text evidence="2">The sequence shown here is derived from an EMBL/GenBank/DDBJ whole genome shotgun (WGS) entry which is preliminary data.</text>
</comment>
<evidence type="ECO:0000313" key="2">
    <source>
        <dbReference type="EMBL" id="MFC3149820.1"/>
    </source>
</evidence>
<keyword evidence="3" id="KW-1185">Reference proteome</keyword>
<feature type="transmembrane region" description="Helical" evidence="1">
    <location>
        <begin position="69"/>
        <end position="90"/>
    </location>
</feature>
<reference evidence="3" key="1">
    <citation type="journal article" date="2019" name="Int. J. Syst. Evol. Microbiol.">
        <title>The Global Catalogue of Microorganisms (GCM) 10K type strain sequencing project: providing services to taxonomists for standard genome sequencing and annotation.</title>
        <authorList>
            <consortium name="The Broad Institute Genomics Platform"/>
            <consortium name="The Broad Institute Genome Sequencing Center for Infectious Disease"/>
            <person name="Wu L."/>
            <person name="Ma J."/>
        </authorList>
    </citation>
    <scope>NUCLEOTIDE SEQUENCE [LARGE SCALE GENOMIC DNA]</scope>
    <source>
        <strain evidence="3">KCTC 52438</strain>
    </source>
</reference>
<name>A0ABV7H7S4_9GAMM</name>
<dbReference type="Proteomes" id="UP001595476">
    <property type="component" value="Unassembled WGS sequence"/>
</dbReference>